<evidence type="ECO:0000256" key="2">
    <source>
        <dbReference type="ARBA" id="ARBA00004141"/>
    </source>
</evidence>
<feature type="transmembrane region" description="Helical" evidence="13">
    <location>
        <begin position="171"/>
        <end position="190"/>
    </location>
</feature>
<dbReference type="InterPro" id="IPR013112">
    <property type="entry name" value="FAD-bd_8"/>
</dbReference>
<name>A0ABX8AR19_9HYPH</name>
<comment type="cofactor">
    <cofactor evidence="1">
        <name>FAD</name>
        <dbReference type="ChEBI" id="CHEBI:57692"/>
    </cofactor>
</comment>
<dbReference type="CDD" id="cd06198">
    <property type="entry name" value="FNR_like_3"/>
    <property type="match status" value="1"/>
</dbReference>
<feature type="transmembrane region" description="Helical" evidence="13">
    <location>
        <begin position="111"/>
        <end position="129"/>
    </location>
</feature>
<evidence type="ECO:0000256" key="12">
    <source>
        <dbReference type="ARBA" id="ARBA00023136"/>
    </source>
</evidence>
<evidence type="ECO:0000256" key="6">
    <source>
        <dbReference type="ARBA" id="ARBA00022723"/>
    </source>
</evidence>
<keyword evidence="6" id="KW-0479">Metal-binding</keyword>
<dbReference type="RefSeq" id="WP_075701125.1">
    <property type="nucleotide sequence ID" value="NZ_CP074126.1"/>
</dbReference>
<dbReference type="SUPFAM" id="SSF52343">
    <property type="entry name" value="Ferredoxin reductase-like, C-terminal NADP-linked domain"/>
    <property type="match status" value="1"/>
</dbReference>
<evidence type="ECO:0000259" key="14">
    <source>
        <dbReference type="PROSITE" id="PS51384"/>
    </source>
</evidence>
<comment type="subcellular location">
    <subcellularLocation>
        <location evidence="2">Membrane</location>
        <topology evidence="2">Multi-pass membrane protein</topology>
    </subcellularLocation>
</comment>
<dbReference type="EMBL" id="CP074126">
    <property type="protein sequence ID" value="QUS57117.1"/>
    <property type="molecule type" value="Genomic_DNA"/>
</dbReference>
<keyword evidence="3" id="KW-0285">Flavoprotein</keyword>
<sequence>MLKKTGIYAIVGLILVFAFLHVGFAPAQHTPRTTGTTLLGGIAFILMTCTIILSTRLAIFEDWFGGLDRMYQVHRVMGVLTALFALVHFFGVPKEVPVGMDPVVNSIVPSAPLGMLGLIFLVIGLFIALNRKIRYSWWRPTHKIMGIVYLLIVGHFFTAPEIFVEQYSASGVLLLVAAAVGVVSLFYSVFGMNRRTAIPFTIQEVNALERATEVVLKPIGKTLQFKPGQFAFVEVQGKNWNEPHPFTISSAPGDDYLRFTVKVLGDWTRKVREELKPGSKVLVRGPYGRFDAEIATNKQIWLAGGIGLTPFLSKLRAMKPGDARQVHLVYAAREVRDAIFLDELRARATELGNVTLVPLFSEEGNFARVDMMKKKLPDPLNSYEYFMCGPKPMVDGLMKDLKSEGVTRDRIHTEAFEFR</sequence>
<keyword evidence="4 13" id="KW-0812">Transmembrane</keyword>
<evidence type="ECO:0000256" key="9">
    <source>
        <dbReference type="ARBA" id="ARBA00023002"/>
    </source>
</evidence>
<accession>A0ABX8AR19</accession>
<feature type="transmembrane region" description="Helical" evidence="13">
    <location>
        <begin position="141"/>
        <end position="159"/>
    </location>
</feature>
<dbReference type="PROSITE" id="PS51384">
    <property type="entry name" value="FAD_FR"/>
    <property type="match status" value="1"/>
</dbReference>
<keyword evidence="16" id="KW-1185">Reference proteome</keyword>
<dbReference type="Proteomes" id="UP000680706">
    <property type="component" value="Chromosome"/>
</dbReference>
<dbReference type="InterPro" id="IPR050415">
    <property type="entry name" value="MRET"/>
</dbReference>
<protein>
    <submittedName>
        <fullName evidence="15">Ferredoxin reductase family protein</fullName>
    </submittedName>
</protein>
<evidence type="ECO:0000256" key="5">
    <source>
        <dbReference type="ARBA" id="ARBA00022714"/>
    </source>
</evidence>
<keyword evidence="9" id="KW-0560">Oxidoreductase</keyword>
<keyword evidence="12 13" id="KW-0472">Membrane</keyword>
<reference evidence="15 16" key="1">
    <citation type="journal article" date="2021" name="Angew. Chem. Int. Ed. Engl.">
        <title>A novel family of nonribosomal peptides modulate collective behavior in Pseudovibrio bacteria isolated from marine sponges.</title>
        <authorList>
            <person name="Ioca L.P."/>
            <person name="Dai Y."/>
            <person name="Kunakom S."/>
            <person name="Diaz-Espinosa J."/>
            <person name="Krunic A."/>
            <person name="Crnkovic C.M."/>
            <person name="Orjala J."/>
            <person name="Sanchez L.M."/>
            <person name="Ferreira A.G."/>
            <person name="Berlinck R.G.S."/>
            <person name="Eustaquio A.S."/>
        </authorList>
    </citation>
    <scope>NUCLEOTIDE SEQUENCE [LARGE SCALE GENOMIC DNA]</scope>
    <source>
        <strain evidence="15 16">Ab134</strain>
    </source>
</reference>
<evidence type="ECO:0000256" key="1">
    <source>
        <dbReference type="ARBA" id="ARBA00001974"/>
    </source>
</evidence>
<dbReference type="Pfam" id="PF00175">
    <property type="entry name" value="NAD_binding_1"/>
    <property type="match status" value="1"/>
</dbReference>
<dbReference type="Gene3D" id="3.40.50.80">
    <property type="entry name" value="Nucleotide-binding domain of ferredoxin-NADP reductase (FNR) module"/>
    <property type="match status" value="1"/>
</dbReference>
<organism evidence="15 16">
    <name type="scientific">Pseudovibrio brasiliensis</name>
    <dbReference type="NCBI Taxonomy" id="1898042"/>
    <lineage>
        <taxon>Bacteria</taxon>
        <taxon>Pseudomonadati</taxon>
        <taxon>Pseudomonadota</taxon>
        <taxon>Alphaproteobacteria</taxon>
        <taxon>Hyphomicrobiales</taxon>
        <taxon>Stappiaceae</taxon>
        <taxon>Pseudovibrio</taxon>
    </lineage>
</organism>
<evidence type="ECO:0000313" key="15">
    <source>
        <dbReference type="EMBL" id="QUS57117.1"/>
    </source>
</evidence>
<keyword evidence="7" id="KW-0274">FAD</keyword>
<keyword evidence="11" id="KW-0411">Iron-sulfur</keyword>
<dbReference type="Pfam" id="PF08022">
    <property type="entry name" value="FAD_binding_8"/>
    <property type="match status" value="1"/>
</dbReference>
<dbReference type="Gene3D" id="2.40.30.10">
    <property type="entry name" value="Translation factors"/>
    <property type="match status" value="1"/>
</dbReference>
<evidence type="ECO:0000256" key="13">
    <source>
        <dbReference type="SAM" id="Phobius"/>
    </source>
</evidence>
<feature type="domain" description="FAD-binding FR-type" evidence="14">
    <location>
        <begin position="192"/>
        <end position="293"/>
    </location>
</feature>
<evidence type="ECO:0000313" key="16">
    <source>
        <dbReference type="Proteomes" id="UP000680706"/>
    </source>
</evidence>
<dbReference type="InterPro" id="IPR013130">
    <property type="entry name" value="Fe3_Rdtase_TM_dom"/>
</dbReference>
<dbReference type="PANTHER" id="PTHR47354">
    <property type="entry name" value="NADH OXIDOREDUCTASE HCR"/>
    <property type="match status" value="1"/>
</dbReference>
<dbReference type="InterPro" id="IPR017938">
    <property type="entry name" value="Riboflavin_synthase-like_b-brl"/>
</dbReference>
<dbReference type="InterPro" id="IPR039261">
    <property type="entry name" value="FNR_nucleotide-bd"/>
</dbReference>
<evidence type="ECO:0000256" key="4">
    <source>
        <dbReference type="ARBA" id="ARBA00022692"/>
    </source>
</evidence>
<dbReference type="Pfam" id="PF01794">
    <property type="entry name" value="Ferric_reduct"/>
    <property type="match status" value="1"/>
</dbReference>
<feature type="transmembrane region" description="Helical" evidence="13">
    <location>
        <begin position="37"/>
        <end position="59"/>
    </location>
</feature>
<keyword evidence="10" id="KW-0408">Iron</keyword>
<evidence type="ECO:0000256" key="11">
    <source>
        <dbReference type="ARBA" id="ARBA00023014"/>
    </source>
</evidence>
<dbReference type="SUPFAM" id="SSF63380">
    <property type="entry name" value="Riboflavin synthase domain-like"/>
    <property type="match status" value="1"/>
</dbReference>
<keyword evidence="8 13" id="KW-1133">Transmembrane helix</keyword>
<dbReference type="PRINTS" id="PR00410">
    <property type="entry name" value="PHEHYDRXLASE"/>
</dbReference>
<gene>
    <name evidence="15" type="ORF">KGB56_06920</name>
</gene>
<evidence type="ECO:0000256" key="10">
    <source>
        <dbReference type="ARBA" id="ARBA00023004"/>
    </source>
</evidence>
<evidence type="ECO:0000256" key="3">
    <source>
        <dbReference type="ARBA" id="ARBA00022630"/>
    </source>
</evidence>
<dbReference type="InterPro" id="IPR017927">
    <property type="entry name" value="FAD-bd_FR_type"/>
</dbReference>
<feature type="transmembrane region" description="Helical" evidence="13">
    <location>
        <begin position="71"/>
        <end position="91"/>
    </location>
</feature>
<evidence type="ECO:0000256" key="8">
    <source>
        <dbReference type="ARBA" id="ARBA00022989"/>
    </source>
</evidence>
<dbReference type="InterPro" id="IPR001433">
    <property type="entry name" value="OxRdtase_FAD/NAD-bd"/>
</dbReference>
<evidence type="ECO:0000256" key="7">
    <source>
        <dbReference type="ARBA" id="ARBA00022827"/>
    </source>
</evidence>
<proteinExistence type="predicted"/>
<keyword evidence="5" id="KW-0001">2Fe-2S</keyword>
<dbReference type="PANTHER" id="PTHR47354:SF8">
    <property type="entry name" value="1,2-PHENYLACETYL-COA EPOXIDASE, SUBUNIT E"/>
    <property type="match status" value="1"/>
</dbReference>